<proteinExistence type="predicted"/>
<reference evidence="5 8" key="2">
    <citation type="submission" date="2020-08" db="EMBL/GenBank/DDBJ databases">
        <title>Genome public.</title>
        <authorList>
            <person name="Liu C."/>
            <person name="Sun Q."/>
        </authorList>
    </citation>
    <scope>NUCLEOTIDE SEQUENCE [LARGE SCALE GENOMIC DNA]</scope>
    <source>
        <strain evidence="5 8">426_9</strain>
    </source>
</reference>
<evidence type="ECO:0000313" key="6">
    <source>
        <dbReference type="EMBL" id="RDU49651.1"/>
    </source>
</evidence>
<dbReference type="CDD" id="cd00063">
    <property type="entry name" value="FN3"/>
    <property type="match status" value="1"/>
</dbReference>
<evidence type="ECO:0000259" key="4">
    <source>
        <dbReference type="Pfam" id="PF16656"/>
    </source>
</evidence>
<keyword evidence="8" id="KW-1185">Reference proteome</keyword>
<accession>A0A3D8HFH4</accession>
<gene>
    <name evidence="6" type="ORF">DWU89_08185</name>
    <name evidence="5" type="ORF">H8784_08000</name>
</gene>
<feature type="domain" description="Purple acid phosphatase N-terminal" evidence="4">
    <location>
        <begin position="32"/>
        <end position="109"/>
    </location>
</feature>
<reference evidence="6 7" key="1">
    <citation type="submission" date="2018-07" db="EMBL/GenBank/DDBJ databases">
        <title>Parabacteroides acidifaciens nov. sp., isolated from human feces.</title>
        <authorList>
            <person name="Wang Y.J."/>
        </authorList>
    </citation>
    <scope>NUCLEOTIDE SEQUENCE [LARGE SCALE GENOMIC DNA]</scope>
    <source>
        <strain evidence="6 7">426-9</strain>
    </source>
</reference>
<feature type="domain" description="Calcineurin-like phosphoesterase" evidence="3">
    <location>
        <begin position="146"/>
        <end position="339"/>
    </location>
</feature>
<feature type="chain" id="PRO_5017691073" evidence="2">
    <location>
        <begin position="23"/>
        <end position="391"/>
    </location>
</feature>
<dbReference type="Pfam" id="PF16656">
    <property type="entry name" value="Pur_ac_phosph_N"/>
    <property type="match status" value="1"/>
</dbReference>
<dbReference type="Proteomes" id="UP000629596">
    <property type="component" value="Unassembled WGS sequence"/>
</dbReference>
<dbReference type="SUPFAM" id="SSF56300">
    <property type="entry name" value="Metallo-dependent phosphatases"/>
    <property type="match status" value="1"/>
</dbReference>
<evidence type="ECO:0000313" key="7">
    <source>
        <dbReference type="Proteomes" id="UP000256321"/>
    </source>
</evidence>
<evidence type="ECO:0000259" key="3">
    <source>
        <dbReference type="Pfam" id="PF00149"/>
    </source>
</evidence>
<dbReference type="InterPro" id="IPR015914">
    <property type="entry name" value="PAPs_N"/>
</dbReference>
<dbReference type="InterPro" id="IPR039331">
    <property type="entry name" value="PAPs-like"/>
</dbReference>
<dbReference type="Gene3D" id="3.60.21.10">
    <property type="match status" value="1"/>
</dbReference>
<dbReference type="GO" id="GO:0003993">
    <property type="term" value="F:acid phosphatase activity"/>
    <property type="evidence" value="ECO:0007669"/>
    <property type="project" value="InterPro"/>
</dbReference>
<feature type="signal peptide" evidence="2">
    <location>
        <begin position="1"/>
        <end position="22"/>
    </location>
</feature>
<dbReference type="InterPro" id="IPR008963">
    <property type="entry name" value="Purple_acid_Pase-like_N"/>
</dbReference>
<keyword evidence="1 2" id="KW-0732">Signal</keyword>
<comment type="caution">
    <text evidence="6">The sequence shown here is derived from an EMBL/GenBank/DDBJ whole genome shotgun (WGS) entry which is preliminary data.</text>
</comment>
<evidence type="ECO:0000256" key="1">
    <source>
        <dbReference type="ARBA" id="ARBA00022729"/>
    </source>
</evidence>
<dbReference type="Gene3D" id="2.60.40.10">
    <property type="entry name" value="Immunoglobulins"/>
    <property type="match status" value="1"/>
</dbReference>
<organism evidence="6 7">
    <name type="scientific">Parabacteroides acidifaciens</name>
    <dbReference type="NCBI Taxonomy" id="2290935"/>
    <lineage>
        <taxon>Bacteria</taxon>
        <taxon>Pseudomonadati</taxon>
        <taxon>Bacteroidota</taxon>
        <taxon>Bacteroidia</taxon>
        <taxon>Bacteroidales</taxon>
        <taxon>Tannerellaceae</taxon>
        <taxon>Parabacteroides</taxon>
    </lineage>
</organism>
<protein>
    <submittedName>
        <fullName evidence="5">Metallophosphoesterase</fullName>
    </submittedName>
    <submittedName>
        <fullName evidence="6">Purple acid phosphatase</fullName>
    </submittedName>
</protein>
<dbReference type="Proteomes" id="UP000256321">
    <property type="component" value="Unassembled WGS sequence"/>
</dbReference>
<name>A0A3D8HFH4_9BACT</name>
<evidence type="ECO:0000256" key="2">
    <source>
        <dbReference type="SAM" id="SignalP"/>
    </source>
</evidence>
<dbReference type="RefSeq" id="WP_115499154.1">
    <property type="nucleotide sequence ID" value="NZ_JACRTI010000014.1"/>
</dbReference>
<dbReference type="PANTHER" id="PTHR22953">
    <property type="entry name" value="ACID PHOSPHATASE RELATED"/>
    <property type="match status" value="1"/>
</dbReference>
<evidence type="ECO:0000313" key="5">
    <source>
        <dbReference type="EMBL" id="MBC8601664.1"/>
    </source>
</evidence>
<dbReference type="GO" id="GO:0046872">
    <property type="term" value="F:metal ion binding"/>
    <property type="evidence" value="ECO:0007669"/>
    <property type="project" value="InterPro"/>
</dbReference>
<dbReference type="InterPro" id="IPR013783">
    <property type="entry name" value="Ig-like_fold"/>
</dbReference>
<evidence type="ECO:0000313" key="8">
    <source>
        <dbReference type="Proteomes" id="UP000629596"/>
    </source>
</evidence>
<dbReference type="InterPro" id="IPR029052">
    <property type="entry name" value="Metallo-depent_PP-like"/>
</dbReference>
<dbReference type="PANTHER" id="PTHR22953:SF153">
    <property type="entry name" value="PURPLE ACID PHOSPHATASE"/>
    <property type="match status" value="1"/>
</dbReference>
<dbReference type="InterPro" id="IPR004843">
    <property type="entry name" value="Calcineurin-like_PHP"/>
</dbReference>
<dbReference type="SUPFAM" id="SSF49363">
    <property type="entry name" value="Purple acid phosphatase, N-terminal domain"/>
    <property type="match status" value="1"/>
</dbReference>
<dbReference type="AlphaFoldDB" id="A0A3D8HFH4"/>
<dbReference type="InterPro" id="IPR003961">
    <property type="entry name" value="FN3_dom"/>
</dbReference>
<dbReference type="Pfam" id="PF00149">
    <property type="entry name" value="Metallophos"/>
    <property type="match status" value="1"/>
</dbReference>
<dbReference type="EMBL" id="QREV01000014">
    <property type="protein sequence ID" value="RDU49651.1"/>
    <property type="molecule type" value="Genomic_DNA"/>
</dbReference>
<sequence>MKYIRNLVYALLLTVATQVATAQIKILYGPYLQNVKENEATIVWEADKPSVGWVELAPDDGTHYYGEERPKYFDTTNGVKNTSLLHTVKVKGLTPGTTYRYRIYAQEVLSHEGISVIYGRVAASDVYKKKALTFTTCDSQKKETSFAMINDIHGREGIITKLLNAAGYKDKDFIIFNGDMVSVFQDRETIFNGFMKESIDLFASEKPMYYARGNHETRGEFATSFQKYFSPEEPFLYYIFRQGPVCFIMLDTGEDKPDSDIEYSGITDYDGYRTDQMEWMKGLYKNEDFKQAKFKVVIAHMPPSADLNIWHGQKDVLKKFVPILNDLGVDLMLCGHLHRNKYEEPSTGIKFPVLVNSNNSVVSVSTDGNQMNLVVLDLDGKVVTKKSYMAK</sequence>
<dbReference type="EMBL" id="JACRTI010000014">
    <property type="protein sequence ID" value="MBC8601664.1"/>
    <property type="molecule type" value="Genomic_DNA"/>
</dbReference>